<evidence type="ECO:0000313" key="1">
    <source>
        <dbReference type="EMBL" id="DAF51953.1"/>
    </source>
</evidence>
<reference evidence="1" key="1">
    <citation type="journal article" date="2021" name="Proc. Natl. Acad. Sci. U.S.A.">
        <title>A Catalog of Tens of Thousands of Viruses from Human Metagenomes Reveals Hidden Associations with Chronic Diseases.</title>
        <authorList>
            <person name="Tisza M.J."/>
            <person name="Buck C.B."/>
        </authorList>
    </citation>
    <scope>NUCLEOTIDE SEQUENCE</scope>
    <source>
        <strain evidence="1">Ct2KB1</strain>
    </source>
</reference>
<protein>
    <submittedName>
        <fullName evidence="1">Uncharacterized protein</fullName>
    </submittedName>
</protein>
<proteinExistence type="predicted"/>
<accession>A0A8S5SLS0</accession>
<dbReference type="EMBL" id="BK032626">
    <property type="protein sequence ID" value="DAF51953.1"/>
    <property type="molecule type" value="Genomic_DNA"/>
</dbReference>
<name>A0A8S5SLS0_9CAUD</name>
<sequence length="47" mass="5440">MLRKCKRGSLAVKRVYKRKEVFGSRCNKSLIPYLTKIGRLPKVCKVS</sequence>
<organism evidence="1">
    <name type="scientific">Siphoviridae sp. ct2KB1</name>
    <dbReference type="NCBI Taxonomy" id="2827768"/>
    <lineage>
        <taxon>Viruses</taxon>
        <taxon>Duplodnaviria</taxon>
        <taxon>Heunggongvirae</taxon>
        <taxon>Uroviricota</taxon>
        <taxon>Caudoviricetes</taxon>
    </lineage>
</organism>